<dbReference type="PANTHER" id="PTHR16501:SF6">
    <property type="entry name" value="TRANSPORT AND GOLGI ORGANIZATION PROTEIN 11"/>
    <property type="match status" value="1"/>
</dbReference>
<comment type="similarity">
    <text evidence="3">Belongs to the Tango11 family.</text>
</comment>
<dbReference type="InterPro" id="IPR039433">
    <property type="entry name" value="Mff-like_dom"/>
</dbReference>
<feature type="region of interest" description="Disordered" evidence="12">
    <location>
        <begin position="36"/>
        <end position="56"/>
    </location>
</feature>
<evidence type="ECO:0000256" key="11">
    <source>
        <dbReference type="SAM" id="Coils"/>
    </source>
</evidence>
<evidence type="ECO:0000256" key="12">
    <source>
        <dbReference type="SAM" id="MobiDB-lite"/>
    </source>
</evidence>
<evidence type="ECO:0000256" key="5">
    <source>
        <dbReference type="ARBA" id="ARBA00022787"/>
    </source>
</evidence>
<keyword evidence="9 13" id="KW-0472">Membrane</keyword>
<dbReference type="GO" id="GO:0005741">
    <property type="term" value="C:mitochondrial outer membrane"/>
    <property type="evidence" value="ECO:0007669"/>
    <property type="project" value="UniProtKB-SubCell"/>
</dbReference>
<dbReference type="EMBL" id="JARGDH010000001">
    <property type="protein sequence ID" value="KAL0281286.1"/>
    <property type="molecule type" value="Genomic_DNA"/>
</dbReference>
<sequence>MMSNVSSPTRFSGVEDHFFDHINISEKMRVPKQIKVSGDHDNAESVPRPNPWDQEKFDMKVPDRILVVGQDQYYGTTAPPREVVLENSVMPPDPGMIRVQTPPRVITLNEHYFPTVEDDEEDVETSSSFSPVSFDRNTSGKSSSFGKALIPSDHRPPVPNFDGSGDDLRKGLTPTEELSHLRTQMAKLNRRLLALELDNNQRQSREMSLIAVGLGYFFVKFLFWLNK</sequence>
<comment type="caution">
    <text evidence="15">The sequence shown here is derived from an EMBL/GenBank/DDBJ whole genome shotgun (WGS) entry which is preliminary data.</text>
</comment>
<accession>A0AAW2IHB4</accession>
<evidence type="ECO:0000256" key="1">
    <source>
        <dbReference type="ARBA" id="ARBA00004200"/>
    </source>
</evidence>
<feature type="coiled-coil region" evidence="11">
    <location>
        <begin position="178"/>
        <end position="205"/>
    </location>
</feature>
<feature type="domain" description="Mff-like" evidence="14">
    <location>
        <begin position="142"/>
        <end position="226"/>
    </location>
</feature>
<feature type="domain" description="Mff-like" evidence="14">
    <location>
        <begin position="23"/>
        <end position="128"/>
    </location>
</feature>
<keyword evidence="5" id="KW-1000">Mitochondrion outer membrane</keyword>
<comment type="subcellular location">
    <subcellularLocation>
        <location evidence="1">Mitochondrion outer membrane</location>
        <topology evidence="1">Single-pass type IV membrane protein</topology>
    </subcellularLocation>
    <subcellularLocation>
        <location evidence="2">Peroxisome</location>
    </subcellularLocation>
</comment>
<evidence type="ECO:0000256" key="4">
    <source>
        <dbReference type="ARBA" id="ARBA00022692"/>
    </source>
</evidence>
<organism evidence="15">
    <name type="scientific">Menopon gallinae</name>
    <name type="common">poultry shaft louse</name>
    <dbReference type="NCBI Taxonomy" id="328185"/>
    <lineage>
        <taxon>Eukaryota</taxon>
        <taxon>Metazoa</taxon>
        <taxon>Ecdysozoa</taxon>
        <taxon>Arthropoda</taxon>
        <taxon>Hexapoda</taxon>
        <taxon>Insecta</taxon>
        <taxon>Pterygota</taxon>
        <taxon>Neoptera</taxon>
        <taxon>Paraneoptera</taxon>
        <taxon>Psocodea</taxon>
        <taxon>Troctomorpha</taxon>
        <taxon>Phthiraptera</taxon>
        <taxon>Amblycera</taxon>
        <taxon>Menoponidae</taxon>
        <taxon>Menopon</taxon>
    </lineage>
</organism>
<dbReference type="AlphaFoldDB" id="A0AAW2IHB4"/>
<evidence type="ECO:0000256" key="3">
    <source>
        <dbReference type="ARBA" id="ARBA00009806"/>
    </source>
</evidence>
<proteinExistence type="inferred from homology"/>
<evidence type="ECO:0000256" key="9">
    <source>
        <dbReference type="ARBA" id="ARBA00023136"/>
    </source>
</evidence>
<evidence type="ECO:0000259" key="14">
    <source>
        <dbReference type="Pfam" id="PF05644"/>
    </source>
</evidence>
<evidence type="ECO:0000256" key="10">
    <source>
        <dbReference type="ARBA" id="ARBA00023140"/>
    </source>
</evidence>
<evidence type="ECO:0000313" key="15">
    <source>
        <dbReference type="EMBL" id="KAL0281286.1"/>
    </source>
</evidence>
<dbReference type="GO" id="GO:0005777">
    <property type="term" value="C:peroxisome"/>
    <property type="evidence" value="ECO:0007669"/>
    <property type="project" value="UniProtKB-SubCell"/>
</dbReference>
<dbReference type="PANTHER" id="PTHR16501">
    <property type="entry name" value="TRANSPORT AND GOLGI ORGANIZATION PROTEIN 11"/>
    <property type="match status" value="1"/>
</dbReference>
<evidence type="ECO:0000256" key="8">
    <source>
        <dbReference type="ARBA" id="ARBA00023128"/>
    </source>
</evidence>
<protein>
    <recommendedName>
        <fullName evidence="14">Mff-like domain-containing protein</fullName>
    </recommendedName>
</protein>
<reference evidence="15" key="1">
    <citation type="journal article" date="2024" name="Gigascience">
        <title>Chromosome-level genome of the poultry shaft louse Menopon gallinae provides insight into the host-switching and adaptive evolution of parasitic lice.</title>
        <authorList>
            <person name="Xu Y."/>
            <person name="Ma L."/>
            <person name="Liu S."/>
            <person name="Liang Y."/>
            <person name="Liu Q."/>
            <person name="He Z."/>
            <person name="Tian L."/>
            <person name="Duan Y."/>
            <person name="Cai W."/>
            <person name="Li H."/>
            <person name="Song F."/>
        </authorList>
    </citation>
    <scope>NUCLEOTIDE SEQUENCE</scope>
    <source>
        <strain evidence="15">Cailab_2023a</strain>
    </source>
</reference>
<keyword evidence="8" id="KW-0496">Mitochondrion</keyword>
<feature type="transmembrane region" description="Helical" evidence="13">
    <location>
        <begin position="207"/>
        <end position="225"/>
    </location>
</feature>
<keyword evidence="6 13" id="KW-1133">Transmembrane helix</keyword>
<evidence type="ECO:0000256" key="13">
    <source>
        <dbReference type="SAM" id="Phobius"/>
    </source>
</evidence>
<keyword evidence="4 13" id="KW-0812">Transmembrane</keyword>
<evidence type="ECO:0000256" key="7">
    <source>
        <dbReference type="ARBA" id="ARBA00023054"/>
    </source>
</evidence>
<gene>
    <name evidence="15" type="ORF">PYX00_002319</name>
</gene>
<keyword evidence="10" id="KW-0576">Peroxisome</keyword>
<keyword evidence="7 11" id="KW-0175">Coiled coil</keyword>
<name>A0AAW2IHB4_9NEOP</name>
<evidence type="ECO:0000256" key="6">
    <source>
        <dbReference type="ARBA" id="ARBA00022989"/>
    </source>
</evidence>
<feature type="compositionally biased region" description="Polar residues" evidence="12">
    <location>
        <begin position="129"/>
        <end position="145"/>
    </location>
</feature>
<evidence type="ECO:0000256" key="2">
    <source>
        <dbReference type="ARBA" id="ARBA00004275"/>
    </source>
</evidence>
<feature type="region of interest" description="Disordered" evidence="12">
    <location>
        <begin position="117"/>
        <end position="172"/>
    </location>
</feature>
<dbReference type="InterPro" id="IPR008518">
    <property type="entry name" value="Mff/Tango-11"/>
</dbReference>
<dbReference type="Pfam" id="PF05644">
    <property type="entry name" value="Miff"/>
    <property type="match status" value="2"/>
</dbReference>